<dbReference type="OrthoDB" id="9792139at2"/>
<feature type="domain" description="SusD-like N-terminal" evidence="7">
    <location>
        <begin position="101"/>
        <end position="224"/>
    </location>
</feature>
<feature type="domain" description="RagB/SusD" evidence="6">
    <location>
        <begin position="279"/>
        <end position="572"/>
    </location>
</feature>
<dbReference type="InterPro" id="IPR011990">
    <property type="entry name" value="TPR-like_helical_dom_sf"/>
</dbReference>
<evidence type="ECO:0000256" key="2">
    <source>
        <dbReference type="ARBA" id="ARBA00006275"/>
    </source>
</evidence>
<evidence type="ECO:0000256" key="1">
    <source>
        <dbReference type="ARBA" id="ARBA00004442"/>
    </source>
</evidence>
<keyword evidence="9" id="KW-1185">Reference proteome</keyword>
<dbReference type="GO" id="GO:0009279">
    <property type="term" value="C:cell outer membrane"/>
    <property type="evidence" value="ECO:0007669"/>
    <property type="project" value="UniProtKB-SubCell"/>
</dbReference>
<keyword evidence="3" id="KW-0732">Signal</keyword>
<evidence type="ECO:0000256" key="5">
    <source>
        <dbReference type="ARBA" id="ARBA00023237"/>
    </source>
</evidence>
<dbReference type="Pfam" id="PF07980">
    <property type="entry name" value="SusD_RagB"/>
    <property type="match status" value="1"/>
</dbReference>
<evidence type="ECO:0000256" key="3">
    <source>
        <dbReference type="ARBA" id="ARBA00022729"/>
    </source>
</evidence>
<evidence type="ECO:0000259" key="6">
    <source>
        <dbReference type="Pfam" id="PF07980"/>
    </source>
</evidence>
<dbReference type="PROSITE" id="PS51257">
    <property type="entry name" value="PROKAR_LIPOPROTEIN"/>
    <property type="match status" value="1"/>
</dbReference>
<name>A0A399CYH5_9BACT</name>
<dbReference type="InterPro" id="IPR012944">
    <property type="entry name" value="SusD_RagB_dom"/>
</dbReference>
<dbReference type="Gene3D" id="1.25.40.390">
    <property type="match status" value="1"/>
</dbReference>
<accession>A0A399CYH5</accession>
<evidence type="ECO:0000259" key="7">
    <source>
        <dbReference type="Pfam" id="PF14322"/>
    </source>
</evidence>
<comment type="subcellular location">
    <subcellularLocation>
        <location evidence="1">Cell outer membrane</location>
    </subcellularLocation>
</comment>
<keyword evidence="4" id="KW-0472">Membrane</keyword>
<evidence type="ECO:0000256" key="4">
    <source>
        <dbReference type="ARBA" id="ARBA00023136"/>
    </source>
</evidence>
<dbReference type="InterPro" id="IPR033985">
    <property type="entry name" value="SusD-like_N"/>
</dbReference>
<keyword evidence="5" id="KW-0998">Cell outer membrane</keyword>
<organism evidence="8 9">
    <name type="scientific">Mariniphaga sediminis</name>
    <dbReference type="NCBI Taxonomy" id="1628158"/>
    <lineage>
        <taxon>Bacteria</taxon>
        <taxon>Pseudomonadati</taxon>
        <taxon>Bacteroidota</taxon>
        <taxon>Bacteroidia</taxon>
        <taxon>Marinilabiliales</taxon>
        <taxon>Prolixibacteraceae</taxon>
        <taxon>Mariniphaga</taxon>
    </lineage>
</organism>
<sequence length="572" mass="66187">MKNKYIAIFGILFSLLSCNEDFLKRLPQGVISTEQLETIENAEKMVIAAYAGQINERYNLRPLTPWPYGDLRSGDAYKGGAGIGDKKQWHQHETFVLLDVDNTGVRGKWEIEYEAISRTNQALKIVNAVEEDYPEKTQRIAEMRFLRANNYFWLKVNFRYPVYLDETIPVEKYREVGNNLSDEELWNKIIDDFRFAADNLPEEQDAVGRPTKFAAQAYLAKVLLFAAYEQDKNNQLVNINKDKLNEVVALCDKVIQGSGKDLFNDFGDNFECGHQNGIESIWALQFSHNDGTETGRINAMNETCYPMVAEYGCCGYHSPSQNLVNSFRTYLGLPDFDHFNEINIGEYSNSVKENPIDPRLLHTVAMDGLPYKYKVDFIYDSETWPRQPEIYGPYLSMKETVRYDDPCYQPVNPWKSSSLNRDVIRLADVILWKAEALIQLDRESEALPLINKIRMRAAQSTEKLIDIDGMPTGDFDVAQYIDGDNCNWTKDFAFKALQWERRLEFACEGFRAYDLLRWGIMAETLNEYIDVERTRRPHLANAKFTKGRDEYLPIPKYEIDLSQGLYKQNISY</sequence>
<gene>
    <name evidence="8" type="ORF">D1164_21165</name>
</gene>
<dbReference type="SUPFAM" id="SSF48452">
    <property type="entry name" value="TPR-like"/>
    <property type="match status" value="1"/>
</dbReference>
<dbReference type="AlphaFoldDB" id="A0A399CYH5"/>
<dbReference type="EMBL" id="QWET01000025">
    <property type="protein sequence ID" value="RIH63120.1"/>
    <property type="molecule type" value="Genomic_DNA"/>
</dbReference>
<proteinExistence type="inferred from homology"/>
<evidence type="ECO:0000313" key="9">
    <source>
        <dbReference type="Proteomes" id="UP000266441"/>
    </source>
</evidence>
<protein>
    <submittedName>
        <fullName evidence="8">RagB/SusD family nutrient uptake outer membrane protein</fullName>
    </submittedName>
</protein>
<evidence type="ECO:0000313" key="8">
    <source>
        <dbReference type="EMBL" id="RIH63120.1"/>
    </source>
</evidence>
<dbReference type="Pfam" id="PF14322">
    <property type="entry name" value="SusD-like_3"/>
    <property type="match status" value="1"/>
</dbReference>
<comment type="caution">
    <text evidence="8">The sequence shown here is derived from an EMBL/GenBank/DDBJ whole genome shotgun (WGS) entry which is preliminary data.</text>
</comment>
<reference evidence="8 9" key="1">
    <citation type="journal article" date="2015" name="Int. J. Syst. Evol. Microbiol.">
        <title>Mariniphaga sediminis sp. nov., isolated from coastal sediment.</title>
        <authorList>
            <person name="Wang F.Q."/>
            <person name="Shen Q.Y."/>
            <person name="Chen G.J."/>
            <person name="Du Z.J."/>
        </authorList>
    </citation>
    <scope>NUCLEOTIDE SEQUENCE [LARGE SCALE GENOMIC DNA]</scope>
    <source>
        <strain evidence="8 9">SY21</strain>
    </source>
</reference>
<comment type="similarity">
    <text evidence="2">Belongs to the SusD family.</text>
</comment>
<dbReference type="RefSeq" id="WP_119351906.1">
    <property type="nucleotide sequence ID" value="NZ_QWET01000025.1"/>
</dbReference>
<dbReference type="Proteomes" id="UP000266441">
    <property type="component" value="Unassembled WGS sequence"/>
</dbReference>